<protein>
    <recommendedName>
        <fullName evidence="7">Methylated-DNA--protein-cysteine methyltransferase</fullName>
        <ecNumber evidence="6">2.1.1.63</ecNumber>
    </recommendedName>
    <alternativeName>
        <fullName evidence="17">6-O-methylguanine-DNA methyltransferase</fullName>
    </alternativeName>
    <alternativeName>
        <fullName evidence="18">O-6-methylguanine-DNA-alkyltransferase</fullName>
    </alternativeName>
</protein>
<dbReference type="Pfam" id="PF01035">
    <property type="entry name" value="DNA_binding_1"/>
    <property type="match status" value="1"/>
</dbReference>
<evidence type="ECO:0000256" key="2">
    <source>
        <dbReference type="ARBA" id="ARBA00001947"/>
    </source>
</evidence>
<evidence type="ECO:0000256" key="13">
    <source>
        <dbReference type="ARBA" id="ARBA00022833"/>
    </source>
</evidence>
<evidence type="ECO:0000256" key="6">
    <source>
        <dbReference type="ARBA" id="ARBA00011918"/>
    </source>
</evidence>
<comment type="function">
    <text evidence="3">Involved in the cellular defense against the biological effects of O6-methylguanine (O6-MeG) and O4-methylthymine (O4-MeT) in DNA. Repairs the methylated nucleobase in DNA by stoichiometrically transferring the methyl group to a cysteine residue in the enzyme. This is a suicide reaction: the enzyme is irreversibly inactivated.</text>
</comment>
<comment type="catalytic activity">
    <reaction evidence="19">
        <text>a 6-O-methyl-2'-deoxyguanosine in DNA + L-cysteinyl-[protein] = S-methyl-L-cysteinyl-[protein] + a 2'-deoxyguanosine in DNA</text>
        <dbReference type="Rhea" id="RHEA:24000"/>
        <dbReference type="Rhea" id="RHEA-COMP:10131"/>
        <dbReference type="Rhea" id="RHEA-COMP:10132"/>
        <dbReference type="Rhea" id="RHEA-COMP:11367"/>
        <dbReference type="Rhea" id="RHEA-COMP:11368"/>
        <dbReference type="ChEBI" id="CHEBI:29950"/>
        <dbReference type="ChEBI" id="CHEBI:82612"/>
        <dbReference type="ChEBI" id="CHEBI:85445"/>
        <dbReference type="ChEBI" id="CHEBI:85448"/>
        <dbReference type="EC" id="2.1.1.63"/>
    </reaction>
</comment>
<evidence type="ECO:0000256" key="9">
    <source>
        <dbReference type="ARBA" id="ARBA00022603"/>
    </source>
</evidence>
<evidence type="ECO:0000256" key="18">
    <source>
        <dbReference type="ARBA" id="ARBA00031621"/>
    </source>
</evidence>
<dbReference type="AlphaFoldDB" id="T2MGC1"/>
<dbReference type="OrthoDB" id="1907495at2759"/>
<evidence type="ECO:0000313" key="21">
    <source>
        <dbReference type="EMBL" id="CDG71323.1"/>
    </source>
</evidence>
<keyword evidence="8" id="KW-0597">Phosphoprotein</keyword>
<dbReference type="CDD" id="cd06445">
    <property type="entry name" value="ATase"/>
    <property type="match status" value="1"/>
</dbReference>
<evidence type="ECO:0000259" key="20">
    <source>
        <dbReference type="Pfam" id="PF01035"/>
    </source>
</evidence>
<accession>T2MGC1</accession>
<reference evidence="21" key="1">
    <citation type="journal article" date="2013" name="Genome Biol. Evol.">
        <title>Punctuated emergences of genetic and phenotypic innovations in eumetazoan, bilaterian, euteleostome, and hominidae ancestors.</title>
        <authorList>
            <person name="Wenger Y."/>
            <person name="Galliot B."/>
        </authorList>
    </citation>
    <scope>NUCLEOTIDE SEQUENCE</scope>
    <source>
        <tissue evidence="21">Whole animals</tissue>
    </source>
</reference>
<dbReference type="Gene3D" id="3.30.160.70">
    <property type="entry name" value="Methylated DNA-protein cysteine methyltransferase domain"/>
    <property type="match status" value="1"/>
</dbReference>
<dbReference type="EMBL" id="HAAD01005091">
    <property type="protein sequence ID" value="CDG71323.1"/>
    <property type="molecule type" value="mRNA"/>
</dbReference>
<dbReference type="PANTHER" id="PTHR46460">
    <property type="entry name" value="METHYLATED-DNA--PROTEIN-CYSTEINE METHYLTRANSFERASE"/>
    <property type="match status" value="1"/>
</dbReference>
<evidence type="ECO:0000256" key="11">
    <source>
        <dbReference type="ARBA" id="ARBA00022723"/>
    </source>
</evidence>
<name>T2MGC1_HYDVU</name>
<comment type="catalytic activity">
    <reaction evidence="1">
        <text>a 4-O-methyl-thymidine in DNA + L-cysteinyl-[protein] = a thymidine in DNA + S-methyl-L-cysteinyl-[protein]</text>
        <dbReference type="Rhea" id="RHEA:53428"/>
        <dbReference type="Rhea" id="RHEA-COMP:10131"/>
        <dbReference type="Rhea" id="RHEA-COMP:10132"/>
        <dbReference type="Rhea" id="RHEA-COMP:13555"/>
        <dbReference type="Rhea" id="RHEA-COMP:13556"/>
        <dbReference type="ChEBI" id="CHEBI:29950"/>
        <dbReference type="ChEBI" id="CHEBI:82612"/>
        <dbReference type="ChEBI" id="CHEBI:137386"/>
        <dbReference type="ChEBI" id="CHEBI:137387"/>
        <dbReference type="EC" id="2.1.1.63"/>
    </reaction>
</comment>
<evidence type="ECO:0000256" key="12">
    <source>
        <dbReference type="ARBA" id="ARBA00022763"/>
    </source>
</evidence>
<dbReference type="GO" id="GO:0003908">
    <property type="term" value="F:methylated-DNA-[protein]-cysteine S-methyltransferase activity"/>
    <property type="evidence" value="ECO:0007669"/>
    <property type="project" value="UniProtKB-EC"/>
</dbReference>
<dbReference type="GO" id="GO:0006281">
    <property type="term" value="P:DNA repair"/>
    <property type="evidence" value="ECO:0007669"/>
    <property type="project" value="UniProtKB-KW"/>
</dbReference>
<dbReference type="SUPFAM" id="SSF53155">
    <property type="entry name" value="Methylated DNA-protein cysteine methyltransferase domain"/>
    <property type="match status" value="1"/>
</dbReference>
<gene>
    <name evidence="21" type="primary">MGMT</name>
</gene>
<dbReference type="InterPro" id="IPR014048">
    <property type="entry name" value="MethylDNA_cys_MeTrfase_DNA-bd"/>
</dbReference>
<evidence type="ECO:0000256" key="8">
    <source>
        <dbReference type="ARBA" id="ARBA00022553"/>
    </source>
</evidence>
<dbReference type="GO" id="GO:0046872">
    <property type="term" value="F:metal ion binding"/>
    <property type="evidence" value="ECO:0007669"/>
    <property type="project" value="UniProtKB-KW"/>
</dbReference>
<organism evidence="21">
    <name type="scientific">Hydra vulgaris</name>
    <name type="common">Hydra</name>
    <name type="synonym">Hydra attenuata</name>
    <dbReference type="NCBI Taxonomy" id="6087"/>
    <lineage>
        <taxon>Eukaryota</taxon>
        <taxon>Metazoa</taxon>
        <taxon>Cnidaria</taxon>
        <taxon>Hydrozoa</taxon>
        <taxon>Hydroidolina</taxon>
        <taxon>Anthoathecata</taxon>
        <taxon>Aplanulata</taxon>
        <taxon>Hydridae</taxon>
        <taxon>Hydra</taxon>
    </lineage>
</organism>
<dbReference type="InterPro" id="IPR036388">
    <property type="entry name" value="WH-like_DNA-bd_sf"/>
</dbReference>
<dbReference type="KEGG" id="hmg:100199101"/>
<comment type="similarity">
    <text evidence="5">Belongs to the MGMT family.</text>
</comment>
<dbReference type="FunFam" id="3.30.160.70:FF:000001">
    <property type="entry name" value="Methylated-DNA--protein-cysteine methyltransferase"/>
    <property type="match status" value="1"/>
</dbReference>
<evidence type="ECO:0000256" key="16">
    <source>
        <dbReference type="ARBA" id="ARBA00023242"/>
    </source>
</evidence>
<dbReference type="OMA" id="EPLAQCA"/>
<keyword evidence="11" id="KW-0479">Metal-binding</keyword>
<dbReference type="GO" id="GO:0005654">
    <property type="term" value="C:nucleoplasm"/>
    <property type="evidence" value="ECO:0007669"/>
    <property type="project" value="TreeGrafter"/>
</dbReference>
<comment type="subcellular location">
    <subcellularLocation>
        <location evidence="4">Nucleus</location>
    </subcellularLocation>
</comment>
<dbReference type="Gene3D" id="1.10.10.10">
    <property type="entry name" value="Winged helix-like DNA-binding domain superfamily/Winged helix DNA-binding domain"/>
    <property type="match status" value="1"/>
</dbReference>
<dbReference type="PANTHER" id="PTHR46460:SF1">
    <property type="entry name" value="METHYLATED-DNA--PROTEIN-CYSTEINE METHYLTRANSFERASE"/>
    <property type="match status" value="1"/>
</dbReference>
<evidence type="ECO:0000256" key="15">
    <source>
        <dbReference type="ARBA" id="ARBA00023204"/>
    </source>
</evidence>
<keyword evidence="12" id="KW-0227">DNA damage</keyword>
<keyword evidence="15" id="KW-0234">DNA repair</keyword>
<evidence type="ECO:0000256" key="5">
    <source>
        <dbReference type="ARBA" id="ARBA00008711"/>
    </source>
</evidence>
<dbReference type="PROSITE" id="PS00374">
    <property type="entry name" value="MGMT"/>
    <property type="match status" value="1"/>
</dbReference>
<evidence type="ECO:0000256" key="3">
    <source>
        <dbReference type="ARBA" id="ARBA00003317"/>
    </source>
</evidence>
<sequence length="183" mass="20144">MPMKFKTLKCATLNLWKINTPIGHIEITCCESGLHSIIQTTVASPPDLSVKVSLVQGCIMDLSALVKEVLNWFTVYFKHPKATSSLCIPIICSVVLKSDFRKKAWLHLASEIQAGETVSYKKLAELIGNQGAVRAVGSAMSNNPISIIIPCHRVIKSNGDIGKYAGGFKNDVKKWLLEFERNS</sequence>
<dbReference type="NCBIfam" id="TIGR00589">
    <property type="entry name" value="ogt"/>
    <property type="match status" value="1"/>
</dbReference>
<dbReference type="GO" id="GO:0032259">
    <property type="term" value="P:methylation"/>
    <property type="evidence" value="ECO:0007669"/>
    <property type="project" value="UniProtKB-KW"/>
</dbReference>
<comment type="cofactor">
    <cofactor evidence="2">
        <name>Zn(2+)</name>
        <dbReference type="ChEBI" id="CHEBI:29105"/>
    </cofactor>
</comment>
<dbReference type="InterPro" id="IPR036217">
    <property type="entry name" value="MethylDNA_cys_MeTrfase_DNAb"/>
</dbReference>
<keyword evidence="10 21" id="KW-0808">Transferase</keyword>
<keyword evidence="9 21" id="KW-0489">Methyltransferase</keyword>
<evidence type="ECO:0000256" key="17">
    <source>
        <dbReference type="ARBA" id="ARBA00030795"/>
    </source>
</evidence>
<keyword evidence="16" id="KW-0539">Nucleus</keyword>
<evidence type="ECO:0000256" key="10">
    <source>
        <dbReference type="ARBA" id="ARBA00022679"/>
    </source>
</evidence>
<keyword evidence="13" id="KW-0862">Zinc</keyword>
<dbReference type="SUPFAM" id="SSF46767">
    <property type="entry name" value="Methylated DNA-protein cysteine methyltransferase, C-terminal domain"/>
    <property type="match status" value="1"/>
</dbReference>
<dbReference type="GO" id="GO:0003677">
    <property type="term" value="F:DNA binding"/>
    <property type="evidence" value="ECO:0007669"/>
    <property type="project" value="UniProtKB-KW"/>
</dbReference>
<keyword evidence="14" id="KW-0238">DNA-binding</keyword>
<dbReference type="EC" id="2.1.1.63" evidence="6"/>
<proteinExistence type="evidence at transcript level"/>
<dbReference type="InterPro" id="IPR036631">
    <property type="entry name" value="MGMT_N_sf"/>
</dbReference>
<evidence type="ECO:0000256" key="4">
    <source>
        <dbReference type="ARBA" id="ARBA00004123"/>
    </source>
</evidence>
<dbReference type="InterPro" id="IPR001497">
    <property type="entry name" value="MethylDNA_cys_MeTrfase_AS"/>
</dbReference>
<dbReference type="FunFam" id="1.10.10.10:FF:000214">
    <property type="entry name" value="Methylated-DNA--protein-cysteine methyltransferase"/>
    <property type="match status" value="1"/>
</dbReference>
<evidence type="ECO:0000256" key="19">
    <source>
        <dbReference type="ARBA" id="ARBA00049348"/>
    </source>
</evidence>
<feature type="domain" description="Methylated-DNA-[protein]-cysteine S-methyltransferase DNA binding" evidence="20">
    <location>
        <begin position="99"/>
        <end position="181"/>
    </location>
</feature>
<evidence type="ECO:0000256" key="7">
    <source>
        <dbReference type="ARBA" id="ARBA00015377"/>
    </source>
</evidence>
<evidence type="ECO:0000256" key="14">
    <source>
        <dbReference type="ARBA" id="ARBA00023125"/>
    </source>
</evidence>
<evidence type="ECO:0000256" key="1">
    <source>
        <dbReference type="ARBA" id="ARBA00001286"/>
    </source>
</evidence>